<name>A0A6N3DPA9_9FIRM</name>
<gene>
    <name evidence="10" type="primary">sulD</name>
    <name evidence="10" type="ORF">VRLFYP33_01648</name>
</gene>
<evidence type="ECO:0000256" key="1">
    <source>
        <dbReference type="ARBA" id="ARBA00000198"/>
    </source>
</evidence>
<dbReference type="PANTHER" id="PTHR43071">
    <property type="entry name" value="2-AMINO-4-HYDROXY-6-HYDROXYMETHYLDIHYDROPTERIDINE PYROPHOSPHOKINASE"/>
    <property type="match status" value="1"/>
</dbReference>
<dbReference type="SUPFAM" id="SSF55083">
    <property type="entry name" value="6-hydroxymethyl-7,8-dihydropterin pyrophosphokinase, HPPK"/>
    <property type="match status" value="1"/>
</dbReference>
<dbReference type="Gene3D" id="3.30.70.560">
    <property type="entry name" value="7,8-Dihydro-6-hydroxymethylpterin-pyrophosphokinase HPPK"/>
    <property type="match status" value="1"/>
</dbReference>
<sequence length="158" mass="17997">MKYIYYLSLGSNLGDREQYLANAIEGLRRHENIESVTPSKWLETAPWGNTNQGPFLNGACKVVTTLVPEAMLQVMQALEKAAGRERLVHWGPRTLDLDIVWAEKEDGRLIEVQSETLTIPHPYLWDRAFVLVPLSELYPNFIFQGQAIGDRIKELDEA</sequence>
<dbReference type="GO" id="GO:0016301">
    <property type="term" value="F:kinase activity"/>
    <property type="evidence" value="ECO:0007669"/>
    <property type="project" value="UniProtKB-KW"/>
</dbReference>
<dbReference type="GO" id="GO:0003848">
    <property type="term" value="F:2-amino-4-hydroxy-6-hydroxymethyldihydropteridine diphosphokinase activity"/>
    <property type="evidence" value="ECO:0007669"/>
    <property type="project" value="UniProtKB-EC"/>
</dbReference>
<evidence type="ECO:0000256" key="7">
    <source>
        <dbReference type="ARBA" id="ARBA00022840"/>
    </source>
</evidence>
<keyword evidence="6" id="KW-0418">Kinase</keyword>
<dbReference type="GO" id="GO:0005524">
    <property type="term" value="F:ATP binding"/>
    <property type="evidence" value="ECO:0007669"/>
    <property type="project" value="UniProtKB-KW"/>
</dbReference>
<dbReference type="NCBIfam" id="TIGR01498">
    <property type="entry name" value="folK"/>
    <property type="match status" value="1"/>
</dbReference>
<dbReference type="InterPro" id="IPR000550">
    <property type="entry name" value="Hppk"/>
</dbReference>
<evidence type="ECO:0000256" key="8">
    <source>
        <dbReference type="ARBA" id="ARBA00022909"/>
    </source>
</evidence>
<reference evidence="10" key="1">
    <citation type="submission" date="2019-11" db="EMBL/GenBank/DDBJ databases">
        <authorList>
            <person name="Feng L."/>
        </authorList>
    </citation>
    <scope>NUCLEOTIDE SEQUENCE</scope>
    <source>
        <strain evidence="10">VrattiLFYP33</strain>
    </source>
</reference>
<accession>A0A6N3DPA9</accession>
<dbReference type="CDD" id="cd00483">
    <property type="entry name" value="HPPK"/>
    <property type="match status" value="1"/>
</dbReference>
<keyword evidence="5" id="KW-0547">Nucleotide-binding</keyword>
<proteinExistence type="predicted"/>
<evidence type="ECO:0000259" key="9">
    <source>
        <dbReference type="PROSITE" id="PS00794"/>
    </source>
</evidence>
<dbReference type="AlphaFoldDB" id="A0A6N3DPA9"/>
<organism evidence="10">
    <name type="scientific">Veillonella ratti</name>
    <dbReference type="NCBI Taxonomy" id="103892"/>
    <lineage>
        <taxon>Bacteria</taxon>
        <taxon>Bacillati</taxon>
        <taxon>Bacillota</taxon>
        <taxon>Negativicutes</taxon>
        <taxon>Veillonellales</taxon>
        <taxon>Veillonellaceae</taxon>
        <taxon>Veillonella</taxon>
    </lineage>
</organism>
<keyword evidence="8" id="KW-0289">Folate biosynthesis</keyword>
<evidence type="ECO:0000256" key="2">
    <source>
        <dbReference type="ARBA" id="ARBA00005051"/>
    </source>
</evidence>
<comment type="catalytic activity">
    <reaction evidence="1">
        <text>6-hydroxymethyl-7,8-dihydropterin + ATP = (7,8-dihydropterin-6-yl)methyl diphosphate + AMP + H(+)</text>
        <dbReference type="Rhea" id="RHEA:11412"/>
        <dbReference type="ChEBI" id="CHEBI:15378"/>
        <dbReference type="ChEBI" id="CHEBI:30616"/>
        <dbReference type="ChEBI" id="CHEBI:44841"/>
        <dbReference type="ChEBI" id="CHEBI:72950"/>
        <dbReference type="ChEBI" id="CHEBI:456215"/>
        <dbReference type="EC" id="2.7.6.3"/>
    </reaction>
</comment>
<comment type="pathway">
    <text evidence="2">Cofactor biosynthesis; tetrahydrofolate biosynthesis; 2-amino-4-hydroxy-6-hydroxymethyl-7,8-dihydropteridine diphosphate from 7,8-dihydroneopterin triphosphate: step 4/4.</text>
</comment>
<dbReference type="GO" id="GO:0046654">
    <property type="term" value="P:tetrahydrofolate biosynthetic process"/>
    <property type="evidence" value="ECO:0007669"/>
    <property type="project" value="UniProtKB-UniPathway"/>
</dbReference>
<dbReference type="EC" id="2.7.6.3" evidence="3"/>
<evidence type="ECO:0000313" key="10">
    <source>
        <dbReference type="EMBL" id="VYU28611.1"/>
    </source>
</evidence>
<feature type="domain" description="7,8-dihydro-6-hydroxymethylpterin-pyrophosphokinase" evidence="9">
    <location>
        <begin position="89"/>
        <end position="100"/>
    </location>
</feature>
<dbReference type="PROSITE" id="PS00794">
    <property type="entry name" value="HPPK"/>
    <property type="match status" value="1"/>
</dbReference>
<dbReference type="EMBL" id="CACRUX010000057">
    <property type="protein sequence ID" value="VYU28611.1"/>
    <property type="molecule type" value="Genomic_DNA"/>
</dbReference>
<dbReference type="GO" id="GO:0046656">
    <property type="term" value="P:folic acid biosynthetic process"/>
    <property type="evidence" value="ECO:0007669"/>
    <property type="project" value="UniProtKB-KW"/>
</dbReference>
<evidence type="ECO:0000256" key="4">
    <source>
        <dbReference type="ARBA" id="ARBA00022679"/>
    </source>
</evidence>
<keyword evidence="7" id="KW-0067">ATP-binding</keyword>
<dbReference type="UniPathway" id="UPA00077">
    <property type="reaction ID" value="UER00155"/>
</dbReference>
<evidence type="ECO:0000256" key="5">
    <source>
        <dbReference type="ARBA" id="ARBA00022741"/>
    </source>
</evidence>
<dbReference type="RefSeq" id="WP_021840850.1">
    <property type="nucleotide sequence ID" value="NZ_CACRUX010000057.1"/>
</dbReference>
<dbReference type="PANTHER" id="PTHR43071:SF1">
    <property type="entry name" value="2-AMINO-4-HYDROXY-6-HYDROXYMETHYLDIHYDROPTERIDINE PYROPHOSPHOKINASE"/>
    <property type="match status" value="1"/>
</dbReference>
<evidence type="ECO:0000256" key="3">
    <source>
        <dbReference type="ARBA" id="ARBA00013253"/>
    </source>
</evidence>
<dbReference type="Pfam" id="PF01288">
    <property type="entry name" value="HPPK"/>
    <property type="match status" value="1"/>
</dbReference>
<dbReference type="InterPro" id="IPR035907">
    <property type="entry name" value="Hppk_sf"/>
</dbReference>
<keyword evidence="4" id="KW-0808">Transferase</keyword>
<evidence type="ECO:0000256" key="6">
    <source>
        <dbReference type="ARBA" id="ARBA00022777"/>
    </source>
</evidence>
<protein>
    <recommendedName>
        <fullName evidence="3">2-amino-4-hydroxy-6-hydroxymethyldihydropteridine diphosphokinase</fullName>
        <ecNumber evidence="3">2.7.6.3</ecNumber>
    </recommendedName>
</protein>